<name>A0A811PEP8_9POAL</name>
<gene>
    <name evidence="2" type="ORF">NCGR_LOCUS30152</name>
</gene>
<dbReference type="AlphaFoldDB" id="A0A811PEP8"/>
<keyword evidence="1" id="KW-1133">Transmembrane helix</keyword>
<dbReference type="EMBL" id="CAJGYO010000007">
    <property type="protein sequence ID" value="CAD6245867.1"/>
    <property type="molecule type" value="Genomic_DNA"/>
</dbReference>
<reference evidence="2" key="1">
    <citation type="submission" date="2020-10" db="EMBL/GenBank/DDBJ databases">
        <authorList>
            <person name="Han B."/>
            <person name="Lu T."/>
            <person name="Zhao Q."/>
            <person name="Huang X."/>
            <person name="Zhao Y."/>
        </authorList>
    </citation>
    <scope>NUCLEOTIDE SEQUENCE</scope>
</reference>
<organism evidence="2 3">
    <name type="scientific">Miscanthus lutarioriparius</name>
    <dbReference type="NCBI Taxonomy" id="422564"/>
    <lineage>
        <taxon>Eukaryota</taxon>
        <taxon>Viridiplantae</taxon>
        <taxon>Streptophyta</taxon>
        <taxon>Embryophyta</taxon>
        <taxon>Tracheophyta</taxon>
        <taxon>Spermatophyta</taxon>
        <taxon>Magnoliopsida</taxon>
        <taxon>Liliopsida</taxon>
        <taxon>Poales</taxon>
        <taxon>Poaceae</taxon>
        <taxon>PACMAD clade</taxon>
        <taxon>Panicoideae</taxon>
        <taxon>Andropogonodae</taxon>
        <taxon>Andropogoneae</taxon>
        <taxon>Saccharinae</taxon>
        <taxon>Miscanthus</taxon>
    </lineage>
</organism>
<comment type="caution">
    <text evidence="2">The sequence shown here is derived from an EMBL/GenBank/DDBJ whole genome shotgun (WGS) entry which is preliminary data.</text>
</comment>
<keyword evidence="1" id="KW-0472">Membrane</keyword>
<sequence>MANESRASTTDPVQAVRAGKGGAPGIEAGMELWTCVLLLPVLQDRTGCPFWKWEKEYLEVVFGKNTAGAQASPSNAGTTMVESPDLKMNTDGGVRNNGWVKREVVSAEMVKEVVMVLKAIFVVCVALLFVLILVLLVLLVK</sequence>
<keyword evidence="3" id="KW-1185">Reference proteome</keyword>
<feature type="transmembrane region" description="Helical" evidence="1">
    <location>
        <begin position="119"/>
        <end position="140"/>
    </location>
</feature>
<dbReference type="Proteomes" id="UP000604825">
    <property type="component" value="Unassembled WGS sequence"/>
</dbReference>
<proteinExistence type="predicted"/>
<accession>A0A811PEP8</accession>
<evidence type="ECO:0000313" key="2">
    <source>
        <dbReference type="EMBL" id="CAD6245867.1"/>
    </source>
</evidence>
<evidence type="ECO:0000256" key="1">
    <source>
        <dbReference type="SAM" id="Phobius"/>
    </source>
</evidence>
<protein>
    <submittedName>
        <fullName evidence="2">Uncharacterized protein</fullName>
    </submittedName>
</protein>
<evidence type="ECO:0000313" key="3">
    <source>
        <dbReference type="Proteomes" id="UP000604825"/>
    </source>
</evidence>
<keyword evidence="1" id="KW-0812">Transmembrane</keyword>